<dbReference type="EMBL" id="JAGSOG010000011">
    <property type="protein sequence ID" value="MBR7832446.1"/>
    <property type="molecule type" value="Genomic_DNA"/>
</dbReference>
<dbReference type="Proteomes" id="UP000675781">
    <property type="component" value="Unassembled WGS sequence"/>
</dbReference>
<dbReference type="AlphaFoldDB" id="A0A941EJN9"/>
<evidence type="ECO:0000313" key="1">
    <source>
        <dbReference type="EMBL" id="MBR7832446.1"/>
    </source>
</evidence>
<reference evidence="1" key="1">
    <citation type="submission" date="2021-04" db="EMBL/GenBank/DDBJ databases">
        <title>Genome based classification of Actinospica acidithermotolerans sp. nov., an actinobacterium isolated from an Indonesian hot spring.</title>
        <authorList>
            <person name="Kusuma A.B."/>
            <person name="Putra K.E."/>
            <person name="Nafisah S."/>
            <person name="Loh J."/>
            <person name="Nouioui I."/>
            <person name="Goodfellow M."/>
        </authorList>
    </citation>
    <scope>NUCLEOTIDE SEQUENCE</scope>
    <source>
        <strain evidence="1">CSCA 57</strain>
    </source>
</reference>
<sequence>MSTKTSGTLAARASRATHLSLVREPSAVADIPVPDDLPDDPRRAYRLGRLTTLVEALDERTRAAANLQKFESMSFAELEKLIEVLGWFRDAARPSLRLVDERDDIAPIVEAALSEIRPVKDETAGVTA</sequence>
<proteinExistence type="predicted"/>
<keyword evidence="2" id="KW-1185">Reference proteome</keyword>
<organism evidence="1 2">
    <name type="scientific">Actinospica durhamensis</name>
    <dbReference type="NCBI Taxonomy" id="1508375"/>
    <lineage>
        <taxon>Bacteria</taxon>
        <taxon>Bacillati</taxon>
        <taxon>Actinomycetota</taxon>
        <taxon>Actinomycetes</taxon>
        <taxon>Catenulisporales</taxon>
        <taxon>Actinospicaceae</taxon>
        <taxon>Actinospica</taxon>
    </lineage>
</organism>
<protein>
    <submittedName>
        <fullName evidence="1">Uncharacterized protein</fullName>
    </submittedName>
</protein>
<gene>
    <name evidence="1" type="ORF">KDL01_04210</name>
</gene>
<dbReference type="RefSeq" id="WP_212526971.1">
    <property type="nucleotide sequence ID" value="NZ_JAGSOG010000011.1"/>
</dbReference>
<comment type="caution">
    <text evidence="1">The sequence shown here is derived from an EMBL/GenBank/DDBJ whole genome shotgun (WGS) entry which is preliminary data.</text>
</comment>
<name>A0A941EJN9_9ACTN</name>
<evidence type="ECO:0000313" key="2">
    <source>
        <dbReference type="Proteomes" id="UP000675781"/>
    </source>
</evidence>
<accession>A0A941EJN9</accession>